<comment type="caution">
    <text evidence="12">The sequence shown here is derived from an EMBL/GenBank/DDBJ whole genome shotgun (WGS) entry which is preliminary data.</text>
</comment>
<evidence type="ECO:0000256" key="2">
    <source>
        <dbReference type="ARBA" id="ARBA00005040"/>
    </source>
</evidence>
<keyword evidence="9" id="KW-0678">Repressor</keyword>
<evidence type="ECO:0000259" key="10">
    <source>
        <dbReference type="Pfam" id="PF01316"/>
    </source>
</evidence>
<dbReference type="Proteomes" id="UP001155128">
    <property type="component" value="Unassembled WGS sequence"/>
</dbReference>
<dbReference type="SUPFAM" id="SSF55252">
    <property type="entry name" value="C-terminal domain of arginine repressor"/>
    <property type="match status" value="1"/>
</dbReference>
<organism evidence="12 13">
    <name type="scientific">Sphingomicrobium sediminis</name>
    <dbReference type="NCBI Taxonomy" id="2950949"/>
    <lineage>
        <taxon>Bacteria</taxon>
        <taxon>Pseudomonadati</taxon>
        <taxon>Pseudomonadota</taxon>
        <taxon>Alphaproteobacteria</taxon>
        <taxon>Sphingomonadales</taxon>
        <taxon>Sphingomonadaceae</taxon>
        <taxon>Sphingomicrobium</taxon>
    </lineage>
</organism>
<keyword evidence="13" id="KW-1185">Reference proteome</keyword>
<comment type="subcellular location">
    <subcellularLocation>
        <location evidence="1 9">Cytoplasm</location>
    </subcellularLocation>
</comment>
<comment type="pathway">
    <text evidence="2 9">Amino-acid biosynthesis; L-arginine biosynthesis [regulation].</text>
</comment>
<accession>A0A9X2EHP9</accession>
<evidence type="ECO:0000256" key="6">
    <source>
        <dbReference type="ARBA" id="ARBA00023015"/>
    </source>
</evidence>
<proteinExistence type="inferred from homology"/>
<dbReference type="AlphaFoldDB" id="A0A9X2EHP9"/>
<evidence type="ECO:0000313" key="13">
    <source>
        <dbReference type="Proteomes" id="UP001155128"/>
    </source>
</evidence>
<dbReference type="Pfam" id="PF02863">
    <property type="entry name" value="Arg_repressor_C"/>
    <property type="match status" value="1"/>
</dbReference>
<gene>
    <name evidence="9" type="primary">argR</name>
    <name evidence="12" type="ORF">NDO55_10410</name>
</gene>
<dbReference type="GO" id="GO:0051259">
    <property type="term" value="P:protein complex oligomerization"/>
    <property type="evidence" value="ECO:0007669"/>
    <property type="project" value="InterPro"/>
</dbReference>
<evidence type="ECO:0000256" key="9">
    <source>
        <dbReference type="HAMAP-Rule" id="MF_00173"/>
    </source>
</evidence>
<keyword evidence="5 9" id="KW-0963">Cytoplasm</keyword>
<comment type="similarity">
    <text evidence="3 9">Belongs to the ArgR family.</text>
</comment>
<keyword evidence="6 9" id="KW-0805">Transcription regulation</keyword>
<feature type="domain" description="Arginine repressor C-terminal" evidence="11">
    <location>
        <begin position="84"/>
        <end position="147"/>
    </location>
</feature>
<dbReference type="InterPro" id="IPR036251">
    <property type="entry name" value="Arg_repress_C_sf"/>
</dbReference>
<dbReference type="PRINTS" id="PR01467">
    <property type="entry name" value="ARGREPRESSOR"/>
</dbReference>
<keyword evidence="7 9" id="KW-0238">DNA-binding</keyword>
<dbReference type="Gene3D" id="3.30.1360.40">
    <property type="match status" value="1"/>
</dbReference>
<evidence type="ECO:0000256" key="3">
    <source>
        <dbReference type="ARBA" id="ARBA00008316"/>
    </source>
</evidence>
<dbReference type="InterPro" id="IPR036388">
    <property type="entry name" value="WH-like_DNA-bd_sf"/>
</dbReference>
<dbReference type="GO" id="GO:0006526">
    <property type="term" value="P:L-arginine biosynthetic process"/>
    <property type="evidence" value="ECO:0007669"/>
    <property type="project" value="UniProtKB-KW"/>
</dbReference>
<dbReference type="GO" id="GO:1900079">
    <property type="term" value="P:regulation of arginine biosynthetic process"/>
    <property type="evidence" value="ECO:0007669"/>
    <property type="project" value="UniProtKB-UniRule"/>
</dbReference>
<dbReference type="GO" id="GO:0005737">
    <property type="term" value="C:cytoplasm"/>
    <property type="evidence" value="ECO:0007669"/>
    <property type="project" value="UniProtKB-SubCell"/>
</dbReference>
<name>A0A9X2EHP9_9SPHN</name>
<dbReference type="GO" id="GO:0003700">
    <property type="term" value="F:DNA-binding transcription factor activity"/>
    <property type="evidence" value="ECO:0007669"/>
    <property type="project" value="UniProtKB-UniRule"/>
</dbReference>
<feature type="domain" description="Arginine repressor DNA-binding" evidence="10">
    <location>
        <begin position="5"/>
        <end position="67"/>
    </location>
</feature>
<dbReference type="GO" id="GO:0003677">
    <property type="term" value="F:DNA binding"/>
    <property type="evidence" value="ECO:0007669"/>
    <property type="project" value="UniProtKB-KW"/>
</dbReference>
<dbReference type="InterPro" id="IPR020900">
    <property type="entry name" value="Arg_repress_DNA-bd"/>
</dbReference>
<comment type="function">
    <text evidence="9">Regulates arginine biosynthesis genes.</text>
</comment>
<sequence length="152" mass="15916">MSRVEERRRALAAMLREGGAASQEELVSRLSDAGHPTTQATVSRDLDAIGAIKGKKDGKTAYLLAEQLSETNGPSAELDRILGEWLRSAEAASGMVILRTRPGSAHVVGAALDAAQLSDIAGTIAGDDTLFIALRDGFDARALADKLSGNTQ</sequence>
<dbReference type="InterPro" id="IPR001669">
    <property type="entry name" value="Arg_repress"/>
</dbReference>
<dbReference type="SUPFAM" id="SSF46785">
    <property type="entry name" value="Winged helix' DNA-binding domain"/>
    <property type="match status" value="1"/>
</dbReference>
<evidence type="ECO:0000256" key="8">
    <source>
        <dbReference type="ARBA" id="ARBA00023163"/>
    </source>
</evidence>
<dbReference type="InterPro" id="IPR036390">
    <property type="entry name" value="WH_DNA-bd_sf"/>
</dbReference>
<evidence type="ECO:0000313" key="12">
    <source>
        <dbReference type="EMBL" id="MCM8558228.1"/>
    </source>
</evidence>
<dbReference type="InterPro" id="IPR020899">
    <property type="entry name" value="Arg_repress_C"/>
</dbReference>
<dbReference type="RefSeq" id="WP_252114982.1">
    <property type="nucleotide sequence ID" value="NZ_JAMSHT010000001.1"/>
</dbReference>
<evidence type="ECO:0000256" key="4">
    <source>
        <dbReference type="ARBA" id="ARBA00021148"/>
    </source>
</evidence>
<keyword evidence="9" id="KW-0028">Amino-acid biosynthesis</keyword>
<evidence type="ECO:0000256" key="1">
    <source>
        <dbReference type="ARBA" id="ARBA00004496"/>
    </source>
</evidence>
<dbReference type="EMBL" id="JAMSHT010000001">
    <property type="protein sequence ID" value="MCM8558228.1"/>
    <property type="molecule type" value="Genomic_DNA"/>
</dbReference>
<evidence type="ECO:0000256" key="7">
    <source>
        <dbReference type="ARBA" id="ARBA00023125"/>
    </source>
</evidence>
<keyword evidence="8 9" id="KW-0804">Transcription</keyword>
<evidence type="ECO:0000259" key="11">
    <source>
        <dbReference type="Pfam" id="PF02863"/>
    </source>
</evidence>
<dbReference type="PANTHER" id="PTHR34471:SF1">
    <property type="entry name" value="ARGININE REPRESSOR"/>
    <property type="match status" value="1"/>
</dbReference>
<protein>
    <recommendedName>
        <fullName evidence="4 9">Arginine repressor</fullName>
    </recommendedName>
</protein>
<dbReference type="Gene3D" id="1.10.10.10">
    <property type="entry name" value="Winged helix-like DNA-binding domain superfamily/Winged helix DNA-binding domain"/>
    <property type="match status" value="1"/>
</dbReference>
<reference evidence="12" key="1">
    <citation type="submission" date="2022-06" db="EMBL/GenBank/DDBJ databases">
        <title>Sphingomicrobium sedimins sp. nov., a marine bacterium isolated from tidal flat.</title>
        <authorList>
            <person name="Kim C.-H."/>
            <person name="Yoo Y."/>
            <person name="Kim J.-J."/>
        </authorList>
    </citation>
    <scope>NUCLEOTIDE SEQUENCE</scope>
    <source>
        <strain evidence="12">GRR-S6-50</strain>
    </source>
</reference>
<dbReference type="GO" id="GO:0034618">
    <property type="term" value="F:arginine binding"/>
    <property type="evidence" value="ECO:0007669"/>
    <property type="project" value="InterPro"/>
</dbReference>
<dbReference type="HAMAP" id="MF_00173">
    <property type="entry name" value="Arg_repressor"/>
    <property type="match status" value="1"/>
</dbReference>
<dbReference type="PANTHER" id="PTHR34471">
    <property type="entry name" value="ARGININE REPRESSOR"/>
    <property type="match status" value="1"/>
</dbReference>
<dbReference type="Pfam" id="PF01316">
    <property type="entry name" value="Arg_repressor"/>
    <property type="match status" value="1"/>
</dbReference>
<keyword evidence="9" id="KW-0055">Arginine biosynthesis</keyword>
<evidence type="ECO:0000256" key="5">
    <source>
        <dbReference type="ARBA" id="ARBA00022490"/>
    </source>
</evidence>